<accession>A0A0M0JUJ5</accession>
<comment type="caution">
    <text evidence="2">The sequence shown here is derived from an EMBL/GenBank/DDBJ whole genome shotgun (WGS) entry which is preliminary data.</text>
</comment>
<dbReference type="OrthoDB" id="10652183at2759"/>
<name>A0A0M0JUJ5_9EUKA</name>
<organism evidence="2 3">
    <name type="scientific">Chrysochromulina tobinii</name>
    <dbReference type="NCBI Taxonomy" id="1460289"/>
    <lineage>
        <taxon>Eukaryota</taxon>
        <taxon>Haptista</taxon>
        <taxon>Haptophyta</taxon>
        <taxon>Prymnesiophyceae</taxon>
        <taxon>Prymnesiales</taxon>
        <taxon>Chrysochromulinaceae</taxon>
        <taxon>Chrysochromulina</taxon>
    </lineage>
</organism>
<dbReference type="AlphaFoldDB" id="A0A0M0JUJ5"/>
<proteinExistence type="predicted"/>
<dbReference type="Gene3D" id="3.40.50.300">
    <property type="entry name" value="P-loop containing nucleotide triphosphate hydrolases"/>
    <property type="match status" value="1"/>
</dbReference>
<evidence type="ECO:0000256" key="1">
    <source>
        <dbReference type="SAM" id="MobiDB-lite"/>
    </source>
</evidence>
<dbReference type="EMBL" id="JWZX01002242">
    <property type="protein sequence ID" value="KOO30361.1"/>
    <property type="molecule type" value="Genomic_DNA"/>
</dbReference>
<evidence type="ECO:0000313" key="3">
    <source>
        <dbReference type="Proteomes" id="UP000037460"/>
    </source>
</evidence>
<gene>
    <name evidence="2" type="ORF">Ctob_004164</name>
</gene>
<dbReference type="InterPro" id="IPR027417">
    <property type="entry name" value="P-loop_NTPase"/>
</dbReference>
<sequence>MWKTEEAGAAEPGRRDGDLPHSTMGEGDPMADWTIAELEEAAADVVDVEAMAAPEMLGQVRTLVRQLSDQLSGGDEDEDDLSGILESIEGPPGVLGRSSSASSTSSAEAGDVIGPLPSGGSVPRSRKRARHDRMLAELATVDRMLERVQALVAATAEPPAQLQRVHRSAPDAARAEAERRKYDERRRCLRIVAKRCERVLAHLQQTCGATARDPAEIAEIAAGRVCAWVFGLWNAPAQNCERHRERSMLCAPGTAPGMPTPMLPAVGPMGHGPLNGPVNVGHTVNVAVGPMGHGPLNVCVLPNGKRALLMFCSPVCAPLDCTLEVRGLQTAGLLRTSPPPMRGGSFEDLRHALYAVQPHLLWFAGHGDARLGEGDGRRTLGFSASDGVLETFDPVAIALEVQPHLPLFGGCLECIVLNACCTGGKDASEGRLGDLLHQMGAPSVVCWGSPADNVACAYFAAGMGAALMQRSTRPPAAHDGAGHASAKGANDDDAASYASADDAPRSIYASAFERGKRNVCAVPMSSAVPGARTQRFMFVDPTDPTKVIQPADVAAGHAEPRALYRVRSGVGAGRVAAGLPILLENASLTDAGARPVRRRVPTAAEGTPGTAPRLLWGIALVGIALGGLALLAALGVGGGPLAPFGARSGAATTLSQPVPLADRPPLPLVTVDSQGRLSLHPGALAAIRGAPGSMCVVGVAGPAGEGTSTLANAIVSVLRPLASPEAPAPAPSAVVSGTAGGRSAHAVASSAHAVGFAIRSAGEGVGGEGIWMWLSDAPPAHLNRSCGSVLVLDTAPISGTSLLPANARYGAAASDGARQRMLSFLLLAASKVAINVRRQPPLELLERLVGAALAANAVRPMEDAADEPW</sequence>
<feature type="compositionally biased region" description="Low complexity" evidence="1">
    <location>
        <begin position="98"/>
        <end position="109"/>
    </location>
</feature>
<protein>
    <recommendedName>
        <fullName evidence="4">CHAT domain-containing protein</fullName>
    </recommendedName>
</protein>
<feature type="compositionally biased region" description="Basic and acidic residues" evidence="1">
    <location>
        <begin position="1"/>
        <end position="19"/>
    </location>
</feature>
<reference evidence="3" key="1">
    <citation type="journal article" date="2015" name="PLoS Genet.">
        <title>Genome Sequence and Transcriptome Analyses of Chrysochromulina tobin: Metabolic Tools for Enhanced Algal Fitness in the Prominent Order Prymnesiales (Haptophyceae).</title>
        <authorList>
            <person name="Hovde B.T."/>
            <person name="Deodato C.R."/>
            <person name="Hunsperger H.M."/>
            <person name="Ryken S.A."/>
            <person name="Yost W."/>
            <person name="Jha R.K."/>
            <person name="Patterson J."/>
            <person name="Monnat R.J. Jr."/>
            <person name="Barlow S.B."/>
            <person name="Starkenburg S.R."/>
            <person name="Cattolico R.A."/>
        </authorList>
    </citation>
    <scope>NUCLEOTIDE SEQUENCE</scope>
    <source>
        <strain evidence="3">CCMP291</strain>
    </source>
</reference>
<evidence type="ECO:0000313" key="2">
    <source>
        <dbReference type="EMBL" id="KOO30361.1"/>
    </source>
</evidence>
<keyword evidence="3" id="KW-1185">Reference proteome</keyword>
<dbReference type="Proteomes" id="UP000037460">
    <property type="component" value="Unassembled WGS sequence"/>
</dbReference>
<evidence type="ECO:0008006" key="4">
    <source>
        <dbReference type="Google" id="ProtNLM"/>
    </source>
</evidence>
<feature type="region of interest" description="Disordered" evidence="1">
    <location>
        <begin position="473"/>
        <end position="497"/>
    </location>
</feature>
<feature type="region of interest" description="Disordered" evidence="1">
    <location>
        <begin position="1"/>
        <end position="28"/>
    </location>
</feature>
<feature type="region of interest" description="Disordered" evidence="1">
    <location>
        <begin position="68"/>
        <end position="130"/>
    </location>
</feature>